<comment type="caution">
    <text evidence="2">The sequence shown here is derived from an EMBL/GenBank/DDBJ whole genome shotgun (WGS) entry which is preliminary data.</text>
</comment>
<reference evidence="2 3" key="1">
    <citation type="submission" date="2019-04" db="EMBL/GenBank/DDBJ databases">
        <title>Sphingomonas psychrotolerans sp. nov., isolated from soil in the Tianshan Mountains, Xinjiang, China.</title>
        <authorList>
            <person name="Luo Y."/>
            <person name="Sheng H."/>
        </authorList>
    </citation>
    <scope>NUCLEOTIDE SEQUENCE [LARGE SCALE GENOMIC DNA]</scope>
    <source>
        <strain evidence="2 3">ZFGT-11</strain>
    </source>
</reference>
<keyword evidence="3" id="KW-1185">Reference proteome</keyword>
<evidence type="ECO:0000313" key="2">
    <source>
        <dbReference type="EMBL" id="TGX54413.1"/>
    </source>
</evidence>
<dbReference type="EMBL" id="SRXT01000003">
    <property type="protein sequence ID" value="TGX54413.1"/>
    <property type="molecule type" value="Genomic_DNA"/>
</dbReference>
<evidence type="ECO:0000313" key="3">
    <source>
        <dbReference type="Proteomes" id="UP000306147"/>
    </source>
</evidence>
<organism evidence="2 3">
    <name type="scientific">Sphingomonas gei</name>
    <dbReference type="NCBI Taxonomy" id="1395960"/>
    <lineage>
        <taxon>Bacteria</taxon>
        <taxon>Pseudomonadati</taxon>
        <taxon>Pseudomonadota</taxon>
        <taxon>Alphaproteobacteria</taxon>
        <taxon>Sphingomonadales</taxon>
        <taxon>Sphingomonadaceae</taxon>
        <taxon>Sphingomonas</taxon>
    </lineage>
</organism>
<name>A0A4S1XFF5_9SPHN</name>
<dbReference type="AlphaFoldDB" id="A0A4S1XFF5"/>
<gene>
    <name evidence="2" type="ORF">E5A73_09020</name>
</gene>
<evidence type="ECO:0000256" key="1">
    <source>
        <dbReference type="SAM" id="MobiDB-lite"/>
    </source>
</evidence>
<proteinExistence type="predicted"/>
<feature type="region of interest" description="Disordered" evidence="1">
    <location>
        <begin position="163"/>
        <end position="188"/>
    </location>
</feature>
<sequence length="188" mass="19952">MLAGAFAGSLVGAHASAQDYPARDIGSWTVAASKDRSGCFLSRTYPGNGGTTLLLGLDVDGGNRLSVLNDNWSIKPRDRRKLTFKLTSGGYPNHAVIGMATDGKRGFVTNFDGEFPQHFAGSKALHIYRGDVPVEQLDLDGSGAAVAELRNCVGIHMAAPAARAGQARRSARIPKDPFAPDAKRKSRD</sequence>
<accession>A0A4S1XFF5</accession>
<protein>
    <submittedName>
        <fullName evidence="2">Uncharacterized protein</fullName>
    </submittedName>
</protein>
<dbReference type="OrthoDB" id="7584630at2"/>
<dbReference type="Proteomes" id="UP000306147">
    <property type="component" value="Unassembled WGS sequence"/>
</dbReference>